<reference evidence="3" key="1">
    <citation type="submission" date="2018-11" db="EMBL/GenBank/DDBJ databases">
        <title>Draft genome sequences of proposed Pectobacterium aquaticum sp. nov. isolated in France from fresh water.</title>
        <authorList>
            <person name="Pedron J."/>
            <person name="Barny M.A."/>
        </authorList>
    </citation>
    <scope>NUCLEOTIDE SEQUENCE [LARGE SCALE GENOMIC DNA]</scope>
    <source>
        <strain evidence="3">A35-S23-M15</strain>
    </source>
</reference>
<name>A0A426JAE1_9GAMM</name>
<dbReference type="Pfam" id="PF16452">
    <property type="entry name" value="Phage_CI_C"/>
    <property type="match status" value="1"/>
</dbReference>
<evidence type="ECO:0000313" key="4">
    <source>
        <dbReference type="Proteomes" id="UP000256817"/>
    </source>
</evidence>
<dbReference type="InterPro" id="IPR032499">
    <property type="entry name" value="Phage_CI_C"/>
</dbReference>
<dbReference type="Proteomes" id="UP000256817">
    <property type="component" value="Unassembled WGS sequence"/>
</dbReference>
<gene>
    <name evidence="3" type="ORF">DMB85_006555</name>
</gene>
<evidence type="ECO:0000259" key="1">
    <source>
        <dbReference type="Pfam" id="PF07022"/>
    </source>
</evidence>
<dbReference type="EMBL" id="QHJW02000012">
    <property type="protein sequence ID" value="RRO10210.1"/>
    <property type="molecule type" value="Genomic_DNA"/>
</dbReference>
<dbReference type="InterPro" id="IPR010982">
    <property type="entry name" value="Lambda_DNA-bd_dom_sf"/>
</dbReference>
<dbReference type="Gene3D" id="2.10.109.10">
    <property type="entry name" value="Umud Fragment, subunit A"/>
    <property type="match status" value="1"/>
</dbReference>
<dbReference type="Pfam" id="PF07022">
    <property type="entry name" value="Phage_CI_repr"/>
    <property type="match status" value="1"/>
</dbReference>
<organism evidence="3 4">
    <name type="scientific">Pectobacterium aquaticum</name>
    <dbReference type="NCBI Taxonomy" id="2204145"/>
    <lineage>
        <taxon>Bacteria</taxon>
        <taxon>Pseudomonadati</taxon>
        <taxon>Pseudomonadota</taxon>
        <taxon>Gammaproteobacteria</taxon>
        <taxon>Enterobacterales</taxon>
        <taxon>Pectobacteriaceae</taxon>
        <taxon>Pectobacterium</taxon>
    </lineage>
</organism>
<dbReference type="Gene3D" id="1.10.260.40">
    <property type="entry name" value="lambda repressor-like DNA-binding domains"/>
    <property type="match status" value="1"/>
</dbReference>
<feature type="domain" description="Bacteriophage CI repressor N-terminal" evidence="1">
    <location>
        <begin position="16"/>
        <end position="79"/>
    </location>
</feature>
<proteinExistence type="predicted"/>
<evidence type="ECO:0000313" key="3">
    <source>
        <dbReference type="EMBL" id="RRO10210.1"/>
    </source>
</evidence>
<keyword evidence="4" id="KW-1185">Reference proteome</keyword>
<feature type="domain" description="Bacteriophage CI repressor C-terminal" evidence="2">
    <location>
        <begin position="89"/>
        <end position="190"/>
    </location>
</feature>
<accession>A0A426JAE1</accession>
<sequence>MSTHLKFSFPSSSTEALDRVVEAYGFKLKLELAEHLGIAASSLSSRYKRDIFPADIVLQCSIETGANIHWLVSGEGEKFGKNAPIDKTIDRLKLIDGRLENIGKLTFDFSLLNNDALSHANLISVREKDVHYIVASNLDEVQDGNWLVEIEGKAGFRTLTLIPIRKVRVSGLGMAFDCAIDDIKIIGRVILTIA</sequence>
<comment type="caution">
    <text evidence="3">The sequence shown here is derived from an EMBL/GenBank/DDBJ whole genome shotgun (WGS) entry which is preliminary data.</text>
</comment>
<evidence type="ECO:0000259" key="2">
    <source>
        <dbReference type="Pfam" id="PF16452"/>
    </source>
</evidence>
<dbReference type="RefSeq" id="WP_116186486.1">
    <property type="nucleotide sequence ID" value="NZ_CP161828.1"/>
</dbReference>
<protein>
    <submittedName>
        <fullName evidence="3">Phage repressor protein</fullName>
    </submittedName>
</protein>
<dbReference type="InterPro" id="IPR010744">
    <property type="entry name" value="Phage_CI_N"/>
</dbReference>